<evidence type="ECO:0000313" key="3">
    <source>
        <dbReference type="EMBL" id="MCV9884671.1"/>
    </source>
</evidence>
<dbReference type="Gene3D" id="3.30.360.10">
    <property type="entry name" value="Dihydrodipicolinate Reductase, domain 2"/>
    <property type="match status" value="1"/>
</dbReference>
<evidence type="ECO:0000313" key="4">
    <source>
        <dbReference type="Proteomes" id="UP001526147"/>
    </source>
</evidence>
<dbReference type="InterPro" id="IPR036291">
    <property type="entry name" value="NAD(P)-bd_dom_sf"/>
</dbReference>
<dbReference type="Pfam" id="PF01408">
    <property type="entry name" value="GFO_IDH_MocA"/>
    <property type="match status" value="1"/>
</dbReference>
<proteinExistence type="predicted"/>
<sequence>MKPLKLGFIGGGIRSAVGNTHRIASQMDNRWIVEAGCFSKNNDINIETANEYRVDNKRVYNSWEGFLEGEKGKLDAVCILTPTDIHSEMVVRALDLGYAVICEKALSSTLEEAGKIANAVKRNKGFLAVTYNYTGYPILRELRNMIRNGKLGRINQIHIEMPQEGFLRLDRKGQVFKPQNWRLKDGNIPTISLDLGVHLHHLVYFLTEEKPLEVVADQCTYGHFDVIDNVMCLARYTGGLRSQIWYSKSALGHRNGLRVRIYGEEGSAEWYQMYPEELKFYDNLGRTETLDRSNSVLVDEPRYNRFKSGHPAGFIEAFANHYYDIAESLIEFNKSGAYQSSFVFNERVGIEGLKMLEAVSISSRDRKWVNILDI</sequence>
<evidence type="ECO:0000259" key="1">
    <source>
        <dbReference type="Pfam" id="PF01408"/>
    </source>
</evidence>
<dbReference type="SUPFAM" id="SSF51735">
    <property type="entry name" value="NAD(P)-binding Rossmann-fold domains"/>
    <property type="match status" value="1"/>
</dbReference>
<keyword evidence="4" id="KW-1185">Reference proteome</keyword>
<dbReference type="SUPFAM" id="SSF55347">
    <property type="entry name" value="Glyceraldehyde-3-phosphate dehydrogenase-like, C-terminal domain"/>
    <property type="match status" value="1"/>
</dbReference>
<gene>
    <name evidence="3" type="ORF">OIH86_03315</name>
</gene>
<dbReference type="RefSeq" id="WP_264141592.1">
    <property type="nucleotide sequence ID" value="NZ_JAOYEY010000023.1"/>
</dbReference>
<name>A0ABT3DCR3_9BACI</name>
<protein>
    <submittedName>
        <fullName evidence="3">Gfo/Idh/MocA family oxidoreductase</fullName>
    </submittedName>
</protein>
<feature type="domain" description="Gfo/Idh/MocA-like oxidoreductase N-terminal" evidence="1">
    <location>
        <begin position="5"/>
        <end position="130"/>
    </location>
</feature>
<dbReference type="InterPro" id="IPR055170">
    <property type="entry name" value="GFO_IDH_MocA-like_dom"/>
</dbReference>
<reference evidence="3 4" key="1">
    <citation type="submission" date="2022-10" db="EMBL/GenBank/DDBJ databases">
        <title>Draft genome assembly of moderately radiation resistant bacterium Metabacillus halosaccharovorans.</title>
        <authorList>
            <person name="Pal S."/>
            <person name="Gopinathan A."/>
        </authorList>
    </citation>
    <scope>NUCLEOTIDE SEQUENCE [LARGE SCALE GENOMIC DNA]</scope>
    <source>
        <strain evidence="3 4">VITHBRA001</strain>
    </source>
</reference>
<dbReference type="InterPro" id="IPR000683">
    <property type="entry name" value="Gfo/Idh/MocA-like_OxRdtase_N"/>
</dbReference>
<feature type="domain" description="GFO/IDH/MocA-like oxidoreductase" evidence="2">
    <location>
        <begin position="140"/>
        <end position="269"/>
    </location>
</feature>
<evidence type="ECO:0000259" key="2">
    <source>
        <dbReference type="Pfam" id="PF22725"/>
    </source>
</evidence>
<dbReference type="PANTHER" id="PTHR43708">
    <property type="entry name" value="CONSERVED EXPRESSED OXIDOREDUCTASE (EUROFUNG)"/>
    <property type="match status" value="1"/>
</dbReference>
<dbReference type="Gene3D" id="3.40.50.720">
    <property type="entry name" value="NAD(P)-binding Rossmann-like Domain"/>
    <property type="match status" value="1"/>
</dbReference>
<dbReference type="Pfam" id="PF22725">
    <property type="entry name" value="GFO_IDH_MocA_C3"/>
    <property type="match status" value="1"/>
</dbReference>
<organism evidence="3 4">
    <name type="scientific">Metabacillus halosaccharovorans</name>
    <dbReference type="NCBI Taxonomy" id="930124"/>
    <lineage>
        <taxon>Bacteria</taxon>
        <taxon>Bacillati</taxon>
        <taxon>Bacillota</taxon>
        <taxon>Bacilli</taxon>
        <taxon>Bacillales</taxon>
        <taxon>Bacillaceae</taxon>
        <taxon>Metabacillus</taxon>
    </lineage>
</organism>
<dbReference type="Proteomes" id="UP001526147">
    <property type="component" value="Unassembled WGS sequence"/>
</dbReference>
<dbReference type="InterPro" id="IPR051317">
    <property type="entry name" value="Gfo/Idh/MocA_oxidoreduct"/>
</dbReference>
<dbReference type="EMBL" id="JAOYEY010000023">
    <property type="protein sequence ID" value="MCV9884671.1"/>
    <property type="molecule type" value="Genomic_DNA"/>
</dbReference>
<dbReference type="PANTHER" id="PTHR43708:SF3">
    <property type="entry name" value="OXIDOREDUCTASE"/>
    <property type="match status" value="1"/>
</dbReference>
<comment type="caution">
    <text evidence="3">The sequence shown here is derived from an EMBL/GenBank/DDBJ whole genome shotgun (WGS) entry which is preliminary data.</text>
</comment>
<accession>A0ABT3DCR3</accession>